<dbReference type="SUPFAM" id="SSF54427">
    <property type="entry name" value="NTF2-like"/>
    <property type="match status" value="1"/>
</dbReference>
<keyword evidence="2" id="KW-1185">Reference proteome</keyword>
<dbReference type="EMBL" id="MU006114">
    <property type="protein sequence ID" value="KAF2834859.1"/>
    <property type="molecule type" value="Genomic_DNA"/>
</dbReference>
<dbReference type="PANTHER" id="PTHR38436">
    <property type="entry name" value="POLYKETIDE CYCLASE SNOAL-LIKE DOMAIN"/>
    <property type="match status" value="1"/>
</dbReference>
<proteinExistence type="predicted"/>
<organism evidence="1 2">
    <name type="scientific">Patellaria atrata CBS 101060</name>
    <dbReference type="NCBI Taxonomy" id="1346257"/>
    <lineage>
        <taxon>Eukaryota</taxon>
        <taxon>Fungi</taxon>
        <taxon>Dikarya</taxon>
        <taxon>Ascomycota</taxon>
        <taxon>Pezizomycotina</taxon>
        <taxon>Dothideomycetes</taxon>
        <taxon>Dothideomycetes incertae sedis</taxon>
        <taxon>Patellariales</taxon>
        <taxon>Patellariaceae</taxon>
        <taxon>Patellaria</taxon>
    </lineage>
</organism>
<accession>A0A9P4S2E8</accession>
<dbReference type="OrthoDB" id="5440at2759"/>
<dbReference type="InterPro" id="IPR032710">
    <property type="entry name" value="NTF2-like_dom_sf"/>
</dbReference>
<evidence type="ECO:0000313" key="1">
    <source>
        <dbReference type="EMBL" id="KAF2834859.1"/>
    </source>
</evidence>
<reference evidence="1" key="1">
    <citation type="journal article" date="2020" name="Stud. Mycol.">
        <title>101 Dothideomycetes genomes: a test case for predicting lifestyles and emergence of pathogens.</title>
        <authorList>
            <person name="Haridas S."/>
            <person name="Albert R."/>
            <person name="Binder M."/>
            <person name="Bloem J."/>
            <person name="Labutti K."/>
            <person name="Salamov A."/>
            <person name="Andreopoulos B."/>
            <person name="Baker S."/>
            <person name="Barry K."/>
            <person name="Bills G."/>
            <person name="Bluhm B."/>
            <person name="Cannon C."/>
            <person name="Castanera R."/>
            <person name="Culley D."/>
            <person name="Daum C."/>
            <person name="Ezra D."/>
            <person name="Gonzalez J."/>
            <person name="Henrissat B."/>
            <person name="Kuo A."/>
            <person name="Liang C."/>
            <person name="Lipzen A."/>
            <person name="Lutzoni F."/>
            <person name="Magnuson J."/>
            <person name="Mondo S."/>
            <person name="Nolan M."/>
            <person name="Ohm R."/>
            <person name="Pangilinan J."/>
            <person name="Park H.-J."/>
            <person name="Ramirez L."/>
            <person name="Alfaro M."/>
            <person name="Sun H."/>
            <person name="Tritt A."/>
            <person name="Yoshinaga Y."/>
            <person name="Zwiers L.-H."/>
            <person name="Turgeon B."/>
            <person name="Goodwin S."/>
            <person name="Spatafora J."/>
            <person name="Crous P."/>
            <person name="Grigoriev I."/>
        </authorList>
    </citation>
    <scope>NUCLEOTIDE SEQUENCE</scope>
    <source>
        <strain evidence="1">CBS 101060</strain>
    </source>
</reference>
<dbReference type="GO" id="GO:0030638">
    <property type="term" value="P:polyketide metabolic process"/>
    <property type="evidence" value="ECO:0007669"/>
    <property type="project" value="InterPro"/>
</dbReference>
<dbReference type="Gene3D" id="3.10.450.50">
    <property type="match status" value="1"/>
</dbReference>
<name>A0A9P4S2E8_9PEZI</name>
<dbReference type="InterPro" id="IPR009959">
    <property type="entry name" value="Cyclase_SnoaL-like"/>
</dbReference>
<dbReference type="Proteomes" id="UP000799429">
    <property type="component" value="Unassembled WGS sequence"/>
</dbReference>
<dbReference type="PANTHER" id="PTHR38436:SF3">
    <property type="entry name" value="CARBOXYMETHYLENEBUTENOLIDASE-RELATED"/>
    <property type="match status" value="1"/>
</dbReference>
<protein>
    <submittedName>
        <fullName evidence="1">Carboxymethylenebutenolidase</fullName>
    </submittedName>
</protein>
<sequence length="351" mass="39338">MPNRVLISAEGDHFDYTALEEWQDEGFEVTYVPNNENLKAYTFAIESLADELEDGETYAIIAFGEAATSCLSALEYGMPKLGALIAYYPSSTSTIAKRLAHTHVIVHIAGEQGFGVSEQSYRYEGTRVGFAERGSGVWDKVASSLAWSRTLRVLKRAFNVHPQEQLERVWDEHTELEFATKDAGATIETMGPNPYVNHVPTMTGGIGKKDLYRFYQEYFVPSNPPSFKMALISRTTGVDRVVDEFIIKFRHTCEMPWILPGVAPTDKEVEVAFVSVVCIRGGKVFHEHIYWDQATVLFQIGLLNPNLVPSEMKAKGTKRMPVVGAEGARKVLDEKSEDSNELIEDWWNPDG</sequence>
<comment type="caution">
    <text evidence="1">The sequence shown here is derived from an EMBL/GenBank/DDBJ whole genome shotgun (WGS) entry which is preliminary data.</text>
</comment>
<gene>
    <name evidence="1" type="ORF">M501DRAFT_1008977</name>
</gene>
<dbReference type="AlphaFoldDB" id="A0A9P4S2E8"/>
<evidence type="ECO:0000313" key="2">
    <source>
        <dbReference type="Proteomes" id="UP000799429"/>
    </source>
</evidence>